<dbReference type="EMBL" id="JACOOZ010000007">
    <property type="protein sequence ID" value="MBC5668357.1"/>
    <property type="molecule type" value="Genomic_DNA"/>
</dbReference>
<accession>A0ABR7F438</accession>
<protein>
    <submittedName>
        <fullName evidence="1">Uncharacterized protein</fullName>
    </submittedName>
</protein>
<gene>
    <name evidence="1" type="ORF">H8S00_10210</name>
</gene>
<proteinExistence type="predicted"/>
<comment type="caution">
    <text evidence="1">The sequence shown here is derived from an EMBL/GenBank/DDBJ whole genome shotgun (WGS) entry which is preliminary data.</text>
</comment>
<keyword evidence="2" id="KW-1185">Reference proteome</keyword>
<evidence type="ECO:0000313" key="2">
    <source>
        <dbReference type="Proteomes" id="UP000597877"/>
    </source>
</evidence>
<reference evidence="1 2" key="1">
    <citation type="submission" date="2020-08" db="EMBL/GenBank/DDBJ databases">
        <title>Genome public.</title>
        <authorList>
            <person name="Liu C."/>
            <person name="Sun Q."/>
        </authorList>
    </citation>
    <scope>NUCLEOTIDE SEQUENCE [LARGE SCALE GENOMIC DNA]</scope>
    <source>
        <strain evidence="1 2">BX4</strain>
    </source>
</reference>
<name>A0ABR7F438_9FIRM</name>
<organism evidence="1 2">
    <name type="scientific">Eubacterium segne</name>
    <dbReference type="NCBI Taxonomy" id="2763045"/>
    <lineage>
        <taxon>Bacteria</taxon>
        <taxon>Bacillati</taxon>
        <taxon>Bacillota</taxon>
        <taxon>Clostridia</taxon>
        <taxon>Eubacteriales</taxon>
        <taxon>Eubacteriaceae</taxon>
        <taxon>Eubacterium</taxon>
    </lineage>
</organism>
<dbReference type="Proteomes" id="UP000597877">
    <property type="component" value="Unassembled WGS sequence"/>
</dbReference>
<evidence type="ECO:0000313" key="1">
    <source>
        <dbReference type="EMBL" id="MBC5668357.1"/>
    </source>
</evidence>
<dbReference type="RefSeq" id="WP_186840509.1">
    <property type="nucleotide sequence ID" value="NZ_JACOOZ010000007.1"/>
</dbReference>
<sequence length="99" mass="11470">MEMMNDFVANSIHIRTFVTAEYNTDGEAKTAIIYSENVRSISVAQIANYFYLNNMANNQNQHNYIYNNILHNTEVLSRKNPYYLKQPVEYGWNGGVVNP</sequence>